<reference evidence="7 8" key="1">
    <citation type="journal article" date="2015" name="Genome Announc.">
        <title>Expanding the biotechnology potential of lactobacilli through comparative genomics of 213 strains and associated genera.</title>
        <authorList>
            <person name="Sun Z."/>
            <person name="Harris H.M."/>
            <person name="McCann A."/>
            <person name="Guo C."/>
            <person name="Argimon S."/>
            <person name="Zhang W."/>
            <person name="Yang X."/>
            <person name="Jeffery I.B."/>
            <person name="Cooney J.C."/>
            <person name="Kagawa T.F."/>
            <person name="Liu W."/>
            <person name="Song Y."/>
            <person name="Salvetti E."/>
            <person name="Wrobel A."/>
            <person name="Rasinkangas P."/>
            <person name="Parkhill J."/>
            <person name="Rea M.C."/>
            <person name="O'Sullivan O."/>
            <person name="Ritari J."/>
            <person name="Douillard F.P."/>
            <person name="Paul Ross R."/>
            <person name="Yang R."/>
            <person name="Briner A.E."/>
            <person name="Felis G.E."/>
            <person name="de Vos W.M."/>
            <person name="Barrangou R."/>
            <person name="Klaenhammer T.R."/>
            <person name="Caufield P.W."/>
            <person name="Cui Y."/>
            <person name="Zhang H."/>
            <person name="O'Toole P.W."/>
        </authorList>
    </citation>
    <scope>NUCLEOTIDE SEQUENCE [LARGE SCALE GENOMIC DNA]</scope>
    <source>
        <strain evidence="7 8">DSM 12361</strain>
    </source>
</reference>
<evidence type="ECO:0000256" key="3">
    <source>
        <dbReference type="ARBA" id="ARBA00022741"/>
    </source>
</evidence>
<name>A0A0R1FT81_9LACO</name>
<keyword evidence="2" id="KW-0808">Transferase</keyword>
<evidence type="ECO:0000313" key="8">
    <source>
        <dbReference type="Proteomes" id="UP000051794"/>
    </source>
</evidence>
<evidence type="ECO:0000256" key="4">
    <source>
        <dbReference type="ARBA" id="ARBA00022777"/>
    </source>
</evidence>
<accession>A0A0R1FT81</accession>
<sequence length="294" mass="31832">MISLDKKIIIRVPATSTGIGAGINSIGISFGLYYTVIVEEEMQRWQVNHALGDDVPNDENNIIVQTILKVDPTIKPHQLTVMSDVPIGRGLGSSTTAIVAGIKIANALGELDLSLDDEINIGSKIEGHADGVASALLGDITVSYFNGEMATTVKTQIPEVINALVYLTKDDGSDKAIYKNQVSSVDAVKASSATNVLVASLMSNEWTKATEMMENDAIYTDNIYEVVPELETIRKQAHELGIYGTFLNQSHRCVITFGTESELNQLRDRLNIGKLDGVMRLIKVDHSGATVRGE</sequence>
<protein>
    <submittedName>
        <fullName evidence="7">Homoserine kinase</fullName>
    </submittedName>
</protein>
<keyword evidence="5" id="KW-0067">ATP-binding</keyword>
<dbReference type="PRINTS" id="PR00958">
    <property type="entry name" value="HOMSERKINASE"/>
</dbReference>
<feature type="domain" description="GHMP kinase N-terminal" evidence="6">
    <location>
        <begin position="61"/>
        <end position="147"/>
    </location>
</feature>
<dbReference type="PANTHER" id="PTHR20861:SF1">
    <property type="entry name" value="HOMOSERINE KINASE"/>
    <property type="match status" value="1"/>
</dbReference>
<evidence type="ECO:0000259" key="6">
    <source>
        <dbReference type="Pfam" id="PF00288"/>
    </source>
</evidence>
<evidence type="ECO:0000256" key="1">
    <source>
        <dbReference type="ARBA" id="ARBA00022605"/>
    </source>
</evidence>
<dbReference type="AlphaFoldDB" id="A0A0R1FT81"/>
<dbReference type="PATRIC" id="fig|1423768.4.peg.10"/>
<proteinExistence type="predicted"/>
<dbReference type="InterPro" id="IPR020568">
    <property type="entry name" value="Ribosomal_Su5_D2-typ_SF"/>
</dbReference>
<dbReference type="GO" id="GO:0016301">
    <property type="term" value="F:kinase activity"/>
    <property type="evidence" value="ECO:0007669"/>
    <property type="project" value="UniProtKB-KW"/>
</dbReference>
<organism evidence="7 8">
    <name type="scientific">Apilactobacillus kunkeei DSM 12361 = ATCC 700308</name>
    <dbReference type="NCBI Taxonomy" id="1423768"/>
    <lineage>
        <taxon>Bacteria</taxon>
        <taxon>Bacillati</taxon>
        <taxon>Bacillota</taxon>
        <taxon>Bacilli</taxon>
        <taxon>Lactobacillales</taxon>
        <taxon>Lactobacillaceae</taxon>
        <taxon>Apilactobacillus</taxon>
    </lineage>
</organism>
<dbReference type="GO" id="GO:0008652">
    <property type="term" value="P:amino acid biosynthetic process"/>
    <property type="evidence" value="ECO:0007669"/>
    <property type="project" value="UniProtKB-KW"/>
</dbReference>
<dbReference type="Pfam" id="PF00288">
    <property type="entry name" value="GHMP_kinases_N"/>
    <property type="match status" value="1"/>
</dbReference>
<dbReference type="PANTHER" id="PTHR20861">
    <property type="entry name" value="HOMOSERINE/4-DIPHOSPHOCYTIDYL-2-C-METHYL-D-ERYTHRITOL KINASE"/>
    <property type="match status" value="1"/>
</dbReference>
<dbReference type="Gene3D" id="3.30.70.890">
    <property type="entry name" value="GHMP kinase, C-terminal domain"/>
    <property type="match status" value="1"/>
</dbReference>
<keyword evidence="4 7" id="KW-0418">Kinase</keyword>
<comment type="caution">
    <text evidence="7">The sequence shown here is derived from an EMBL/GenBank/DDBJ whole genome shotgun (WGS) entry which is preliminary data.</text>
</comment>
<dbReference type="Gene3D" id="3.30.230.10">
    <property type="match status" value="1"/>
</dbReference>
<evidence type="ECO:0000256" key="2">
    <source>
        <dbReference type="ARBA" id="ARBA00022679"/>
    </source>
</evidence>
<dbReference type="GO" id="GO:0005524">
    <property type="term" value="F:ATP binding"/>
    <property type="evidence" value="ECO:0007669"/>
    <property type="project" value="UniProtKB-KW"/>
</dbReference>
<evidence type="ECO:0000256" key="5">
    <source>
        <dbReference type="ARBA" id="ARBA00022840"/>
    </source>
</evidence>
<evidence type="ECO:0000313" key="7">
    <source>
        <dbReference type="EMBL" id="KRK25064.1"/>
    </source>
</evidence>
<dbReference type="Proteomes" id="UP000051794">
    <property type="component" value="Unassembled WGS sequence"/>
</dbReference>
<dbReference type="EMBL" id="AZCK01000001">
    <property type="protein sequence ID" value="KRK25064.1"/>
    <property type="molecule type" value="Genomic_DNA"/>
</dbReference>
<keyword evidence="3" id="KW-0547">Nucleotide-binding</keyword>
<keyword evidence="1" id="KW-0028">Amino-acid biosynthesis</keyword>
<dbReference type="InterPro" id="IPR006204">
    <property type="entry name" value="GHMP_kinase_N_dom"/>
</dbReference>
<dbReference type="InterPro" id="IPR036554">
    <property type="entry name" value="GHMP_kinase_C_sf"/>
</dbReference>
<dbReference type="SUPFAM" id="SSF55060">
    <property type="entry name" value="GHMP Kinase, C-terminal domain"/>
    <property type="match status" value="1"/>
</dbReference>
<dbReference type="InterPro" id="IPR014721">
    <property type="entry name" value="Ribsml_uS5_D2-typ_fold_subgr"/>
</dbReference>
<dbReference type="SUPFAM" id="SSF54211">
    <property type="entry name" value="Ribosomal protein S5 domain 2-like"/>
    <property type="match status" value="1"/>
</dbReference>
<gene>
    <name evidence="7" type="ORF">FD43_GL000010</name>
</gene>